<dbReference type="GO" id="GO:0032736">
    <property type="term" value="P:positive regulation of interleukin-13 production"/>
    <property type="evidence" value="ECO:0007669"/>
    <property type="project" value="Ensembl"/>
</dbReference>
<feature type="signal peptide" evidence="17">
    <location>
        <begin position="1"/>
        <end position="17"/>
    </location>
</feature>
<dbReference type="Bgee" id="ENSPPAG00000041082">
    <property type="expression patterns" value="Expressed in liver and 6 other cell types or tissues"/>
</dbReference>
<feature type="chain" id="PRO_5015306445" description="Interleukin-17 receptor B" evidence="17">
    <location>
        <begin position="18"/>
        <end position="505"/>
    </location>
</feature>
<comment type="subunit">
    <text evidence="12">Interacts with DAZAP2. Interacts with TRAF3IP2.</text>
</comment>
<evidence type="ECO:0000256" key="12">
    <source>
        <dbReference type="ARBA" id="ARBA00062363"/>
    </source>
</evidence>
<keyword evidence="6 17" id="KW-0732">Signal</keyword>
<dbReference type="GO" id="GO:0005576">
    <property type="term" value="C:extracellular region"/>
    <property type="evidence" value="ECO:0007669"/>
    <property type="project" value="UniProtKB-SubCell"/>
</dbReference>
<dbReference type="Gene3D" id="2.60.40.2160">
    <property type="entry name" value="Interleukin-17 receptor A/B, fibronectin-III-like domain 1"/>
    <property type="match status" value="1"/>
</dbReference>
<keyword evidence="20" id="KW-1185">Reference proteome</keyword>
<dbReference type="GO" id="GO:0032754">
    <property type="term" value="P:positive regulation of interleukin-5 production"/>
    <property type="evidence" value="ECO:0007669"/>
    <property type="project" value="Ensembl"/>
</dbReference>
<dbReference type="EMBL" id="AJFE02064070">
    <property type="status" value="NOT_ANNOTATED_CDS"/>
    <property type="molecule type" value="Genomic_DNA"/>
</dbReference>
<proteinExistence type="predicted"/>
<dbReference type="Proteomes" id="UP000240080">
    <property type="component" value="Chromosome 3"/>
</dbReference>
<evidence type="ECO:0000256" key="3">
    <source>
        <dbReference type="ARBA" id="ARBA00022475"/>
    </source>
</evidence>
<evidence type="ECO:0000256" key="14">
    <source>
        <dbReference type="ARBA" id="ARBA00075335"/>
    </source>
</evidence>
<evidence type="ECO:0000313" key="20">
    <source>
        <dbReference type="Proteomes" id="UP000240080"/>
    </source>
</evidence>
<keyword evidence="3" id="KW-1003">Cell membrane</keyword>
<dbReference type="CTD" id="55540"/>
<dbReference type="GO" id="GO:0009986">
    <property type="term" value="C:cell surface"/>
    <property type="evidence" value="ECO:0007669"/>
    <property type="project" value="Ensembl"/>
</dbReference>
<evidence type="ECO:0000256" key="8">
    <source>
        <dbReference type="ARBA" id="ARBA00023136"/>
    </source>
</evidence>
<evidence type="ECO:0000256" key="1">
    <source>
        <dbReference type="ARBA" id="ARBA00004251"/>
    </source>
</evidence>
<keyword evidence="10" id="KW-0325">Glycoprotein</keyword>
<dbReference type="RefSeq" id="XP_003818775.1">
    <property type="nucleotide sequence ID" value="XM_003818727.6"/>
</dbReference>
<dbReference type="GO" id="GO:0050729">
    <property type="term" value="P:positive regulation of inflammatory response"/>
    <property type="evidence" value="ECO:0007669"/>
    <property type="project" value="Ensembl"/>
</dbReference>
<dbReference type="InterPro" id="IPR013568">
    <property type="entry name" value="SEFIR_dom"/>
</dbReference>
<keyword evidence="5 16" id="KW-0812">Transmembrane</keyword>
<dbReference type="GO" id="GO:0005737">
    <property type="term" value="C:cytoplasm"/>
    <property type="evidence" value="ECO:0007669"/>
    <property type="project" value="Ensembl"/>
</dbReference>
<evidence type="ECO:0000256" key="10">
    <source>
        <dbReference type="ARBA" id="ARBA00023180"/>
    </source>
</evidence>
<reference evidence="19 20" key="1">
    <citation type="journal article" date="2012" name="Nature">
        <title>The bonobo genome compared with the chimpanzee and human genomes.</title>
        <authorList>
            <person name="Prufer K."/>
            <person name="Munch K."/>
            <person name="Hellmann I."/>
            <person name="Akagi K."/>
            <person name="Miller J.R."/>
            <person name="Walenz B."/>
            <person name="Koren S."/>
            <person name="Sutton G."/>
            <person name="Kodira C."/>
            <person name="Winer R."/>
            <person name="Knight J.R."/>
            <person name="Mullikin J.C."/>
            <person name="Meader S.J."/>
            <person name="Ponting C.P."/>
            <person name="Lunter G."/>
            <person name="Higashino S."/>
            <person name="Hobolth A."/>
            <person name="Dutheil J."/>
            <person name="Karakoc E."/>
            <person name="Alkan C."/>
            <person name="Sajjadian S."/>
            <person name="Catacchio C.R."/>
            <person name="Ventura M."/>
            <person name="Marques-Bonet T."/>
            <person name="Eichler E.E."/>
            <person name="Andre C."/>
            <person name="Atencia R."/>
            <person name="Mugisha L."/>
            <person name="Junhold J."/>
            <person name="Patterson N."/>
            <person name="Siebauer M."/>
            <person name="Good J.M."/>
            <person name="Fischer A."/>
            <person name="Ptak S.E."/>
            <person name="Lachmann M."/>
            <person name="Symer D.E."/>
            <person name="Mailund T."/>
            <person name="Schierup M.H."/>
            <person name="Andres A.M."/>
            <person name="Kelso J."/>
            <person name="Paabo S."/>
        </authorList>
    </citation>
    <scope>NUCLEOTIDE SEQUENCE [LARGE SCALE GENOMIC DNA]</scope>
</reference>
<dbReference type="PROSITE" id="PS51534">
    <property type="entry name" value="SEFIR"/>
    <property type="match status" value="1"/>
</dbReference>
<dbReference type="STRING" id="9597.ENSPPAP00000036663"/>
<keyword evidence="9" id="KW-0675">Receptor</keyword>
<dbReference type="FunFam" id="3.40.50.11530:FF:000004">
    <property type="entry name" value="Interleukin 17 receptor B"/>
    <property type="match status" value="1"/>
</dbReference>
<dbReference type="PANTHER" id="PTHR15583">
    <property type="entry name" value="INTERLEUKIN-17 RECEPTOR"/>
    <property type="match status" value="1"/>
</dbReference>
<dbReference type="Ensembl" id="ENSPPAT00000059556.1">
    <property type="protein sequence ID" value="ENSPPAP00000036663.1"/>
    <property type="gene ID" value="ENSPPAG00000041082.1"/>
</dbReference>
<evidence type="ECO:0000256" key="13">
    <source>
        <dbReference type="ARBA" id="ARBA00069306"/>
    </source>
</evidence>
<dbReference type="AlphaFoldDB" id="A0A2R9C6Y5"/>
<dbReference type="Pfam" id="PF16578">
    <property type="entry name" value="IL17R_fnIII_D2"/>
    <property type="match status" value="1"/>
</dbReference>
<evidence type="ECO:0000256" key="16">
    <source>
        <dbReference type="SAM" id="Phobius"/>
    </source>
</evidence>
<dbReference type="GeneID" id="100974458"/>
<keyword evidence="7 16" id="KW-1133">Transmembrane helix</keyword>
<dbReference type="InterPro" id="IPR039465">
    <property type="entry name" value="IL-17_rcpt-like"/>
</dbReference>
<organism evidence="19 20">
    <name type="scientific">Pan paniscus</name>
    <name type="common">Pygmy chimpanzee</name>
    <name type="synonym">Bonobo</name>
    <dbReference type="NCBI Taxonomy" id="9597"/>
    <lineage>
        <taxon>Eukaryota</taxon>
        <taxon>Metazoa</taxon>
        <taxon>Chordata</taxon>
        <taxon>Craniata</taxon>
        <taxon>Vertebrata</taxon>
        <taxon>Euteleostomi</taxon>
        <taxon>Mammalia</taxon>
        <taxon>Eutheria</taxon>
        <taxon>Euarchontoglires</taxon>
        <taxon>Primates</taxon>
        <taxon>Haplorrhini</taxon>
        <taxon>Catarrhini</taxon>
        <taxon>Hominidae</taxon>
        <taxon>Pan</taxon>
    </lineage>
</organism>
<dbReference type="PANTHER" id="PTHR15583:SF11">
    <property type="entry name" value="INTERLEUKIN-17 RECEPTOR B"/>
    <property type="match status" value="1"/>
</dbReference>
<evidence type="ECO:0000256" key="9">
    <source>
        <dbReference type="ARBA" id="ARBA00023170"/>
    </source>
</evidence>
<evidence type="ECO:0000256" key="4">
    <source>
        <dbReference type="ARBA" id="ARBA00022525"/>
    </source>
</evidence>
<evidence type="ECO:0000256" key="17">
    <source>
        <dbReference type="SAM" id="SignalP"/>
    </source>
</evidence>
<dbReference type="Pfam" id="PF16556">
    <property type="entry name" value="IL17R_fnIII_D1"/>
    <property type="match status" value="1"/>
</dbReference>
<evidence type="ECO:0000259" key="18">
    <source>
        <dbReference type="PROSITE" id="PS51534"/>
    </source>
</evidence>
<keyword evidence="4" id="KW-0964">Secreted</keyword>
<evidence type="ECO:0000256" key="15">
    <source>
        <dbReference type="ARBA" id="ARBA00082527"/>
    </source>
</evidence>
<reference evidence="19" key="3">
    <citation type="submission" date="2025-09" db="UniProtKB">
        <authorList>
            <consortium name="Ensembl"/>
        </authorList>
    </citation>
    <scope>IDENTIFICATION</scope>
</reference>
<reference evidence="19" key="2">
    <citation type="submission" date="2025-08" db="UniProtKB">
        <authorList>
            <consortium name="Ensembl"/>
        </authorList>
    </citation>
    <scope>IDENTIFICATION</scope>
</reference>
<protein>
    <recommendedName>
        <fullName evidence="13">Interleukin-17 receptor B</fullName>
    </recommendedName>
    <alternativeName>
        <fullName evidence="14">IL-17 receptor homolog 1</fullName>
    </alternativeName>
    <alternativeName>
        <fullName evidence="15">Interleukin-17B receptor</fullName>
    </alternativeName>
</protein>
<evidence type="ECO:0000256" key="7">
    <source>
        <dbReference type="ARBA" id="ARBA00022989"/>
    </source>
</evidence>
<evidence type="ECO:0000256" key="11">
    <source>
        <dbReference type="ARBA" id="ARBA00055270"/>
    </source>
</evidence>
<dbReference type="GO" id="GO:0030368">
    <property type="term" value="F:interleukin-17 receptor activity"/>
    <property type="evidence" value="ECO:0007669"/>
    <property type="project" value="InterPro"/>
</dbReference>
<sequence>MSLVLLSLAALCRSAVPREPTVQCGSETGPSPEWMLQHDLIPGDLRDLRVELVTTSVATGDYSILMNVSWVLRADASIRLLKATKICVTGKSNFQSYSCVRCNYTEAFQTQTRPSGGKWTFSYIGFPVELNTVYFIGAHNIPNANMNEDGPSMSVNFTSPGCLDHIMKYKKKCVKAGSLWDPNITACKKNEETVEVNFTTTPLGNRYMALIQHSTHSTVIGFSRVFELHQKKQTRASVVIPVTGDSEGAMVQLTPYFPTCGSDCIRHKGIVVLCPQTGVPFPLDNNKSKLGGWLPLLLLSLLVATWVLVAGIYLMWRHERIKKTSFSTTTLLPPLKVLVVYPSEICFHHTICYFTEFLQNHCRSEVILEKWQKKKIAEMGPVQWLATQKKAADKVVFLLSNDVNSVCDGTCGKSEGSPSENSQDLFPLAFNLFCSDLRSQIHLHKYVVVYFRETDTKDDYNALSVCPKYHLMKDATAFCAELLHVKQQVSPGKRSQACHDGCCSL</sequence>
<dbReference type="Gene3D" id="2.60.40.2150">
    <property type="entry name" value="Interleukin-17 receptor A/B, fibronectin-III-like domain 2"/>
    <property type="match status" value="1"/>
</dbReference>
<comment type="subcellular location">
    <subcellularLocation>
        <location evidence="1">Cell membrane</location>
        <topology evidence="1">Single-pass type I membrane protein</topology>
    </subcellularLocation>
    <subcellularLocation>
        <location evidence="2">Secreted</location>
    </subcellularLocation>
</comment>
<dbReference type="FunFam" id="2.60.40.2160:FF:000002">
    <property type="entry name" value="Interleukin 17 receptor B"/>
    <property type="match status" value="1"/>
</dbReference>
<accession>A0A2R9C6Y5</accession>
<evidence type="ECO:0000256" key="5">
    <source>
        <dbReference type="ARBA" id="ARBA00022692"/>
    </source>
</evidence>
<comment type="function">
    <text evidence="11">Receptor for the pro-inflammatory cytokines IL17B and IL17E. May play a role in controlling the growth and/or differentiation of hematopoietic cells.</text>
</comment>
<evidence type="ECO:0000256" key="6">
    <source>
        <dbReference type="ARBA" id="ARBA00022729"/>
    </source>
</evidence>
<dbReference type="InterPro" id="IPR043046">
    <property type="entry name" value="IL17RA/B_FnIII-like_2_sf"/>
</dbReference>
<dbReference type="KEGG" id="pps:100974458"/>
<dbReference type="InterPro" id="IPR038683">
    <property type="entry name" value="IL17RA/B_FnIII-like_1_sf"/>
</dbReference>
<keyword evidence="8 16" id="KW-0472">Membrane</keyword>
<gene>
    <name evidence="19" type="primary">IL17RB</name>
</gene>
<dbReference type="GO" id="GO:0005886">
    <property type="term" value="C:plasma membrane"/>
    <property type="evidence" value="ECO:0007669"/>
    <property type="project" value="UniProtKB-SubCell"/>
</dbReference>
<name>A0A2R9C6Y5_PANPA</name>
<dbReference type="GeneTree" id="ENSGT00940000161145"/>
<dbReference type="Pfam" id="PF08357">
    <property type="entry name" value="SEFIR"/>
    <property type="match status" value="1"/>
</dbReference>
<dbReference type="InterPro" id="IPR032356">
    <property type="entry name" value="IL17R_A/B_N"/>
</dbReference>
<dbReference type="Gene3D" id="3.40.50.11530">
    <property type="match status" value="1"/>
</dbReference>
<dbReference type="FunFam" id="2.60.40.2150:FF:000001">
    <property type="entry name" value="Interleukin 17 receptor B"/>
    <property type="match status" value="1"/>
</dbReference>
<feature type="transmembrane region" description="Helical" evidence="16">
    <location>
        <begin position="293"/>
        <end position="316"/>
    </location>
</feature>
<feature type="domain" description="SEFIR" evidence="18">
    <location>
        <begin position="334"/>
        <end position="480"/>
    </location>
</feature>
<evidence type="ECO:0000313" key="19">
    <source>
        <dbReference type="Ensembl" id="ENSPPAP00000036663.1"/>
    </source>
</evidence>
<evidence type="ECO:0000256" key="2">
    <source>
        <dbReference type="ARBA" id="ARBA00004613"/>
    </source>
</evidence>
<dbReference type="OrthoDB" id="8963084at2759"/>